<protein>
    <submittedName>
        <fullName evidence="9">MFS transporter</fullName>
    </submittedName>
</protein>
<feature type="transmembrane region" description="Helical" evidence="8">
    <location>
        <begin position="12"/>
        <end position="38"/>
    </location>
</feature>
<evidence type="ECO:0000256" key="5">
    <source>
        <dbReference type="ARBA" id="ARBA00022989"/>
    </source>
</evidence>
<evidence type="ECO:0000256" key="7">
    <source>
        <dbReference type="SAM" id="MobiDB-lite"/>
    </source>
</evidence>
<evidence type="ECO:0000313" key="9">
    <source>
        <dbReference type="EMBL" id="MDT0317207.1"/>
    </source>
</evidence>
<keyword evidence="6 8" id="KW-0472">Membrane</keyword>
<evidence type="ECO:0000256" key="2">
    <source>
        <dbReference type="ARBA" id="ARBA00022448"/>
    </source>
</evidence>
<evidence type="ECO:0000256" key="3">
    <source>
        <dbReference type="ARBA" id="ARBA00022475"/>
    </source>
</evidence>
<dbReference type="SUPFAM" id="SSF103473">
    <property type="entry name" value="MFS general substrate transporter"/>
    <property type="match status" value="1"/>
</dbReference>
<feature type="transmembrane region" description="Helical" evidence="8">
    <location>
        <begin position="356"/>
        <end position="374"/>
    </location>
</feature>
<evidence type="ECO:0000256" key="1">
    <source>
        <dbReference type="ARBA" id="ARBA00004651"/>
    </source>
</evidence>
<dbReference type="Gene3D" id="1.20.1250.20">
    <property type="entry name" value="MFS general substrate transporter like domains"/>
    <property type="match status" value="1"/>
</dbReference>
<keyword evidence="2" id="KW-0813">Transport</keyword>
<dbReference type="Proteomes" id="UP001183420">
    <property type="component" value="Unassembled WGS sequence"/>
</dbReference>
<dbReference type="EMBL" id="JAVREM010000002">
    <property type="protein sequence ID" value="MDT0317207.1"/>
    <property type="molecule type" value="Genomic_DNA"/>
</dbReference>
<evidence type="ECO:0000256" key="4">
    <source>
        <dbReference type="ARBA" id="ARBA00022692"/>
    </source>
</evidence>
<feature type="transmembrane region" description="Helical" evidence="8">
    <location>
        <begin position="164"/>
        <end position="189"/>
    </location>
</feature>
<keyword evidence="10" id="KW-1185">Reference proteome</keyword>
<feature type="transmembrane region" description="Helical" evidence="8">
    <location>
        <begin position="380"/>
        <end position="400"/>
    </location>
</feature>
<feature type="transmembrane region" description="Helical" evidence="8">
    <location>
        <begin position="315"/>
        <end position="335"/>
    </location>
</feature>
<keyword evidence="5 8" id="KW-1133">Transmembrane helix</keyword>
<organism evidence="9 10">
    <name type="scientific">Streptomyces millisiae</name>
    <dbReference type="NCBI Taxonomy" id="3075542"/>
    <lineage>
        <taxon>Bacteria</taxon>
        <taxon>Bacillati</taxon>
        <taxon>Actinomycetota</taxon>
        <taxon>Actinomycetes</taxon>
        <taxon>Kitasatosporales</taxon>
        <taxon>Streptomycetaceae</taxon>
        <taxon>Streptomyces</taxon>
    </lineage>
</organism>
<dbReference type="CDD" id="cd06173">
    <property type="entry name" value="MFS_MefA_like"/>
    <property type="match status" value="1"/>
</dbReference>
<dbReference type="PANTHER" id="PTHR23513">
    <property type="entry name" value="INTEGRAL MEMBRANE EFFLUX PROTEIN-RELATED"/>
    <property type="match status" value="1"/>
</dbReference>
<dbReference type="RefSeq" id="WP_311595069.1">
    <property type="nucleotide sequence ID" value="NZ_JAVREM010000002.1"/>
</dbReference>
<evidence type="ECO:0000256" key="6">
    <source>
        <dbReference type="ARBA" id="ARBA00023136"/>
    </source>
</evidence>
<accession>A0ABU2LI10</accession>
<feature type="transmembrane region" description="Helical" evidence="8">
    <location>
        <begin position="50"/>
        <end position="68"/>
    </location>
</feature>
<dbReference type="InterPro" id="IPR010290">
    <property type="entry name" value="TM_effector"/>
</dbReference>
<gene>
    <name evidence="9" type="ORF">RNC47_02505</name>
</gene>
<comment type="subcellular location">
    <subcellularLocation>
        <location evidence="1">Cell membrane</location>
        <topology evidence="1">Multi-pass membrane protein</topology>
    </subcellularLocation>
</comment>
<feature type="region of interest" description="Disordered" evidence="7">
    <location>
        <begin position="410"/>
        <end position="454"/>
    </location>
</feature>
<dbReference type="PANTHER" id="PTHR23513:SF6">
    <property type="entry name" value="MAJOR FACILITATOR SUPERFAMILY ASSOCIATED DOMAIN-CONTAINING PROTEIN"/>
    <property type="match status" value="1"/>
</dbReference>
<sequence length="454" mass="46133">MTDASRSPWRLPAFRTLFAASALSHLGGNVGYVAIPLLAVTVLDAGPGQAGALAALSTAAFLLIGLPAGAWVDRLSARRVLVAADLARALLFASVPVAWWLDALSLPQLYAVVLLTGCATVFFDVGSQSVLPELVGRDRLVPANAAVVSLMAGANIAGRGAGGFLVQLCTAPLAILGGSLAYLVSALGLAGLRSGRASAAAPAAGRRLRAEIAEGLRHVLGGRELRALALTATLTNLGAQLTNAVLPVLFTRELGLPAGALGLYWATGGLGILLGAGLARRFAARLGHGRALGLVGLWFAPAGLAVGLIGEGPWLWLAGAGWLAAMTKTGVDNVLGVTLRQHLTPDPLLGRMNATFRFLLTGALAVGSALGGVVGETLGVRAAVWAGAVCLSCAFLPVFCSPVRRLRALPTPAAPTGPRRDARQQAVSAATSAPGGATPPRPWRSGGPGARRRP</sequence>
<reference evidence="10" key="1">
    <citation type="submission" date="2023-07" db="EMBL/GenBank/DDBJ databases">
        <title>30 novel species of actinomycetes from the DSMZ collection.</title>
        <authorList>
            <person name="Nouioui I."/>
        </authorList>
    </citation>
    <scope>NUCLEOTIDE SEQUENCE [LARGE SCALE GENOMIC DNA]</scope>
    <source>
        <strain evidence="10">DSM 44918</strain>
    </source>
</reference>
<evidence type="ECO:0000256" key="8">
    <source>
        <dbReference type="SAM" id="Phobius"/>
    </source>
</evidence>
<feature type="transmembrane region" description="Helical" evidence="8">
    <location>
        <begin position="262"/>
        <end position="279"/>
    </location>
</feature>
<comment type="caution">
    <text evidence="9">The sequence shown here is derived from an EMBL/GenBank/DDBJ whole genome shotgun (WGS) entry which is preliminary data.</text>
</comment>
<evidence type="ECO:0000313" key="10">
    <source>
        <dbReference type="Proteomes" id="UP001183420"/>
    </source>
</evidence>
<feature type="transmembrane region" description="Helical" evidence="8">
    <location>
        <begin position="291"/>
        <end position="309"/>
    </location>
</feature>
<keyword evidence="3" id="KW-1003">Cell membrane</keyword>
<dbReference type="InterPro" id="IPR036259">
    <property type="entry name" value="MFS_trans_sf"/>
</dbReference>
<name>A0ABU2LI10_9ACTN</name>
<proteinExistence type="predicted"/>
<keyword evidence="4 8" id="KW-0812">Transmembrane</keyword>
<dbReference type="Pfam" id="PF05977">
    <property type="entry name" value="MFS_3"/>
    <property type="match status" value="1"/>
</dbReference>